<accession>A0ABU0YS89</accession>
<dbReference type="PROSITE" id="PS50206">
    <property type="entry name" value="RHODANESE_3"/>
    <property type="match status" value="1"/>
</dbReference>
<dbReference type="InterPro" id="IPR036873">
    <property type="entry name" value="Rhodanese-like_dom_sf"/>
</dbReference>
<sequence>MTKIHDLTPAEVDARMKIGGVELIDVREPAEYGAERIHGALLFPLSSFDPHALPKNVDIIFQCGTGKRSGMAVARCQAAGLKHAAHLAGGLQAWKAAGLPTIAIDPATGKPREK</sequence>
<evidence type="ECO:0000313" key="3">
    <source>
        <dbReference type="Proteomes" id="UP001230156"/>
    </source>
</evidence>
<dbReference type="Proteomes" id="UP001230156">
    <property type="component" value="Unassembled WGS sequence"/>
</dbReference>
<dbReference type="RefSeq" id="WP_379958862.1">
    <property type="nucleotide sequence ID" value="NZ_JAUYVI010000006.1"/>
</dbReference>
<proteinExistence type="predicted"/>
<comment type="caution">
    <text evidence="2">The sequence shown here is derived from an EMBL/GenBank/DDBJ whole genome shotgun (WGS) entry which is preliminary data.</text>
</comment>
<dbReference type="PANTHER" id="PTHR44086:SF10">
    <property type="entry name" value="THIOSULFATE SULFURTRANSFERASE_RHODANESE-LIKE DOMAIN-CONTAINING PROTEIN 3"/>
    <property type="match status" value="1"/>
</dbReference>
<gene>
    <name evidence="2" type="ORF">Q8A70_20475</name>
</gene>
<evidence type="ECO:0000259" key="1">
    <source>
        <dbReference type="PROSITE" id="PS50206"/>
    </source>
</evidence>
<dbReference type="SUPFAM" id="SSF52821">
    <property type="entry name" value="Rhodanese/Cell cycle control phosphatase"/>
    <property type="match status" value="1"/>
</dbReference>
<dbReference type="Pfam" id="PF00581">
    <property type="entry name" value="Rhodanese"/>
    <property type="match status" value="1"/>
</dbReference>
<protein>
    <submittedName>
        <fullName evidence="2">Rhodanese-like domain-containing protein</fullName>
    </submittedName>
</protein>
<dbReference type="SMART" id="SM00450">
    <property type="entry name" value="RHOD"/>
    <property type="match status" value="1"/>
</dbReference>
<reference evidence="3" key="1">
    <citation type="submission" date="2023-08" db="EMBL/GenBank/DDBJ databases">
        <title>Rhodospirillaceae gen. nov., a novel taxon isolated from the Yangtze River Yuezi River estuary sludge.</title>
        <authorList>
            <person name="Ruan L."/>
        </authorList>
    </citation>
    <scope>NUCLEOTIDE SEQUENCE [LARGE SCALE GENOMIC DNA]</scope>
    <source>
        <strain evidence="3">R-7</strain>
    </source>
</reference>
<name>A0ABU0YS89_9PROT</name>
<dbReference type="PANTHER" id="PTHR44086">
    <property type="entry name" value="THIOSULFATE SULFURTRANSFERASE RDL2, MITOCHONDRIAL-RELATED"/>
    <property type="match status" value="1"/>
</dbReference>
<organism evidence="2 3">
    <name type="scientific">Dongia sedimenti</name>
    <dbReference type="NCBI Taxonomy" id="3064282"/>
    <lineage>
        <taxon>Bacteria</taxon>
        <taxon>Pseudomonadati</taxon>
        <taxon>Pseudomonadota</taxon>
        <taxon>Alphaproteobacteria</taxon>
        <taxon>Rhodospirillales</taxon>
        <taxon>Dongiaceae</taxon>
        <taxon>Dongia</taxon>
    </lineage>
</organism>
<feature type="domain" description="Rhodanese" evidence="1">
    <location>
        <begin position="17"/>
        <end position="103"/>
    </location>
</feature>
<dbReference type="EMBL" id="JAUYVI010000006">
    <property type="protein sequence ID" value="MDQ7250077.1"/>
    <property type="molecule type" value="Genomic_DNA"/>
</dbReference>
<keyword evidence="3" id="KW-1185">Reference proteome</keyword>
<dbReference type="Gene3D" id="3.40.250.10">
    <property type="entry name" value="Rhodanese-like domain"/>
    <property type="match status" value="1"/>
</dbReference>
<dbReference type="CDD" id="cd00158">
    <property type="entry name" value="RHOD"/>
    <property type="match status" value="1"/>
</dbReference>
<dbReference type="InterPro" id="IPR001763">
    <property type="entry name" value="Rhodanese-like_dom"/>
</dbReference>
<evidence type="ECO:0000313" key="2">
    <source>
        <dbReference type="EMBL" id="MDQ7250077.1"/>
    </source>
</evidence>